<dbReference type="Pfam" id="PF16822">
    <property type="entry name" value="ALGX"/>
    <property type="match status" value="1"/>
</dbReference>
<comment type="subcellular location">
    <subcellularLocation>
        <location evidence="1">Periplasm</location>
    </subcellularLocation>
</comment>
<keyword evidence="4" id="KW-0732">Signal</keyword>
<dbReference type="GO" id="GO:0042121">
    <property type="term" value="P:alginic acid biosynthetic process"/>
    <property type="evidence" value="ECO:0007669"/>
    <property type="project" value="UniProtKB-UniPathway"/>
</dbReference>
<dbReference type="OrthoDB" id="175771at2"/>
<evidence type="ECO:0000256" key="2">
    <source>
        <dbReference type="ARBA" id="ARBA00005182"/>
    </source>
</evidence>
<dbReference type="GO" id="GO:0042597">
    <property type="term" value="C:periplasmic space"/>
    <property type="evidence" value="ECO:0007669"/>
    <property type="project" value="UniProtKB-SubCell"/>
</dbReference>
<evidence type="ECO:0000256" key="6">
    <source>
        <dbReference type="ARBA" id="ARBA00022841"/>
    </source>
</evidence>
<evidence type="ECO:0000259" key="8">
    <source>
        <dbReference type="Pfam" id="PF16822"/>
    </source>
</evidence>
<evidence type="ECO:0000256" key="3">
    <source>
        <dbReference type="ARBA" id="ARBA00022679"/>
    </source>
</evidence>
<keyword evidence="7" id="KW-0472">Membrane</keyword>
<keyword evidence="3" id="KW-0808">Transferase</keyword>
<evidence type="ECO:0000256" key="1">
    <source>
        <dbReference type="ARBA" id="ARBA00004418"/>
    </source>
</evidence>
<feature type="transmembrane region" description="Helical" evidence="7">
    <location>
        <begin position="7"/>
        <end position="29"/>
    </location>
</feature>
<keyword evidence="6" id="KW-0016">Alginate biosynthesis</keyword>
<name>A0A5D0RDV8_9FLAO</name>
<accession>A0A5D0RDV8</accession>
<evidence type="ECO:0000313" key="9">
    <source>
        <dbReference type="EMBL" id="TYB78868.1"/>
    </source>
</evidence>
<keyword evidence="7" id="KW-0812">Transmembrane</keyword>
<gene>
    <name evidence="9" type="ORF">ES674_03585</name>
</gene>
<comment type="pathway">
    <text evidence="2">Glycan biosynthesis; alginate biosynthesis.</text>
</comment>
<evidence type="ECO:0000256" key="5">
    <source>
        <dbReference type="ARBA" id="ARBA00022764"/>
    </source>
</evidence>
<proteinExistence type="predicted"/>
<dbReference type="UniPathway" id="UPA00286"/>
<dbReference type="EMBL" id="VSKK01000001">
    <property type="protein sequence ID" value="TYB78868.1"/>
    <property type="molecule type" value="Genomic_DNA"/>
</dbReference>
<comment type="caution">
    <text evidence="9">The sequence shown here is derived from an EMBL/GenBank/DDBJ whole genome shotgun (WGS) entry which is preliminary data.</text>
</comment>
<dbReference type="AlphaFoldDB" id="A0A5D0RDV8"/>
<feature type="domain" description="AlgX/AlgJ SGNH hydrolase-like" evidence="8">
    <location>
        <begin position="95"/>
        <end position="279"/>
    </location>
</feature>
<keyword evidence="5" id="KW-0574">Periplasm</keyword>
<evidence type="ECO:0000256" key="7">
    <source>
        <dbReference type="SAM" id="Phobius"/>
    </source>
</evidence>
<evidence type="ECO:0000313" key="10">
    <source>
        <dbReference type="Proteomes" id="UP000323720"/>
    </source>
</evidence>
<dbReference type="InterPro" id="IPR031811">
    <property type="entry name" value="ALGX/ALGJ_SGNH-like"/>
</dbReference>
<sequence>MKNQKNIGSVIFIIIFLLMLIMPNVIMFFNLESSENNENREFTSFPVFSLKNPISFLKEFNTYYSENFGLKTTLVNNYIDFKFQVLDETPMPTKVVKGLEGWYFLGNSYNNTFDNAFGNNNFKTSQLEEIARRLLEIKSYLKSQNIEFYLVVPPNKSTIYKEYLPFQLNKNESNLEALKNHLKTEANFEIIDLTKTLLAKKNKELVYLKTDSHWNEYGAFLGYKETMRIINQDFIIASKELTDYNLIMKVRRQGDIVKMINLSEEESALTFTKKHVNQEAKVQRDIKLFMYFDSFSYAWMPYFNESFANIEYLNYHSISKQHLANEKPDIIIFEIVERNIDILLKNENLLVY</sequence>
<reference evidence="9 10" key="1">
    <citation type="submission" date="2019-08" db="EMBL/GenBank/DDBJ databases">
        <title>Genomes of Antarctic Bizionia species.</title>
        <authorList>
            <person name="Bowman J.P."/>
        </authorList>
    </citation>
    <scope>NUCLEOTIDE SEQUENCE [LARGE SCALE GENOMIC DNA]</scope>
    <source>
        <strain evidence="9 10">ADA-4</strain>
    </source>
</reference>
<keyword evidence="7" id="KW-1133">Transmembrane helix</keyword>
<dbReference type="Proteomes" id="UP000323720">
    <property type="component" value="Unassembled WGS sequence"/>
</dbReference>
<evidence type="ECO:0000256" key="4">
    <source>
        <dbReference type="ARBA" id="ARBA00022729"/>
    </source>
</evidence>
<protein>
    <recommendedName>
        <fullName evidence="8">AlgX/AlgJ SGNH hydrolase-like domain-containing protein</fullName>
    </recommendedName>
</protein>
<keyword evidence="10" id="KW-1185">Reference proteome</keyword>
<dbReference type="GO" id="GO:0016740">
    <property type="term" value="F:transferase activity"/>
    <property type="evidence" value="ECO:0007669"/>
    <property type="project" value="UniProtKB-KW"/>
</dbReference>
<organism evidence="9 10">
    <name type="scientific">Bizionia myxarmorum</name>
    <dbReference type="NCBI Taxonomy" id="291186"/>
    <lineage>
        <taxon>Bacteria</taxon>
        <taxon>Pseudomonadati</taxon>
        <taxon>Bacteroidota</taxon>
        <taxon>Flavobacteriia</taxon>
        <taxon>Flavobacteriales</taxon>
        <taxon>Flavobacteriaceae</taxon>
        <taxon>Bizionia</taxon>
    </lineage>
</organism>